<dbReference type="Proteomes" id="UP001596119">
    <property type="component" value="Unassembled WGS sequence"/>
</dbReference>
<organism evidence="3 4">
    <name type="scientific">Pseudonocardia lutea</name>
    <dbReference type="NCBI Taxonomy" id="2172015"/>
    <lineage>
        <taxon>Bacteria</taxon>
        <taxon>Bacillati</taxon>
        <taxon>Actinomycetota</taxon>
        <taxon>Actinomycetes</taxon>
        <taxon>Pseudonocardiales</taxon>
        <taxon>Pseudonocardiaceae</taxon>
        <taxon>Pseudonocardia</taxon>
    </lineage>
</organism>
<feature type="region of interest" description="Disordered" evidence="1">
    <location>
        <begin position="40"/>
        <end position="74"/>
    </location>
</feature>
<dbReference type="InterPro" id="IPR018960">
    <property type="entry name" value="DUF1990"/>
</dbReference>
<evidence type="ECO:0000259" key="2">
    <source>
        <dbReference type="Pfam" id="PF09348"/>
    </source>
</evidence>
<name>A0ABW1I5F1_9PSEU</name>
<dbReference type="Pfam" id="PF09348">
    <property type="entry name" value="DUF1990"/>
    <property type="match status" value="1"/>
</dbReference>
<evidence type="ECO:0000256" key="1">
    <source>
        <dbReference type="SAM" id="MobiDB-lite"/>
    </source>
</evidence>
<evidence type="ECO:0000313" key="3">
    <source>
        <dbReference type="EMBL" id="MFC5948921.1"/>
    </source>
</evidence>
<feature type="domain" description="DUF1990" evidence="2">
    <location>
        <begin position="39"/>
        <end position="207"/>
    </location>
</feature>
<keyword evidence="4" id="KW-1185">Reference proteome</keyword>
<accession>A0ABW1I5F1</accession>
<protein>
    <submittedName>
        <fullName evidence="3">DUF1990 family protein</fullName>
    </submittedName>
</protein>
<dbReference type="RefSeq" id="WP_379566001.1">
    <property type="nucleotide sequence ID" value="NZ_JBHSQK010000023.1"/>
</dbReference>
<evidence type="ECO:0000313" key="4">
    <source>
        <dbReference type="Proteomes" id="UP001596119"/>
    </source>
</evidence>
<reference evidence="4" key="1">
    <citation type="journal article" date="2019" name="Int. J. Syst. Evol. Microbiol.">
        <title>The Global Catalogue of Microorganisms (GCM) 10K type strain sequencing project: providing services to taxonomists for standard genome sequencing and annotation.</title>
        <authorList>
            <consortium name="The Broad Institute Genomics Platform"/>
            <consortium name="The Broad Institute Genome Sequencing Center for Infectious Disease"/>
            <person name="Wu L."/>
            <person name="Ma J."/>
        </authorList>
    </citation>
    <scope>NUCLEOTIDE SEQUENCE [LARGE SCALE GENOMIC DNA]</scope>
    <source>
        <strain evidence="4">CGMCC 4.7397</strain>
    </source>
</reference>
<comment type="caution">
    <text evidence="3">The sequence shown here is derived from an EMBL/GenBank/DDBJ whole genome shotgun (WGS) entry which is preliminary data.</text>
</comment>
<proteinExistence type="predicted"/>
<gene>
    <name evidence="3" type="ORF">ACFQH9_11595</name>
</gene>
<sequence>MAADLLADQRVRAARGVPLNRAALEAEVAYLAGLEVNYSEDEAPTSPDDPNWHVDSGYAELGTEAPGPPEPGGPFERACRIVRDYEFPDDRILRGIYRRDDPLLGRDMVLEGRFLFLRFQMPVRVTDAYDTVRDGKRVWGWTYQTLCGHLEQGRLSYEVVKDPETGRVTFWIHAYSRRGPVPNPLLRLGWVLFGRTLQLEFYRRAGQRVRELIDADPPGDDEPKVGLVIVPRERPERWRDRFALDLVRPGVCP</sequence>
<dbReference type="EMBL" id="JBHSQK010000023">
    <property type="protein sequence ID" value="MFC5948921.1"/>
    <property type="molecule type" value="Genomic_DNA"/>
</dbReference>